<feature type="region of interest" description="Disordered" evidence="1">
    <location>
        <begin position="180"/>
        <end position="199"/>
    </location>
</feature>
<dbReference type="SUPFAM" id="SSF53098">
    <property type="entry name" value="Ribonuclease H-like"/>
    <property type="match status" value="1"/>
</dbReference>
<name>A0ABN9TNL5_9DINO</name>
<evidence type="ECO:0000313" key="4">
    <source>
        <dbReference type="Proteomes" id="UP001189429"/>
    </source>
</evidence>
<dbReference type="InterPro" id="IPR013103">
    <property type="entry name" value="RVT_2"/>
</dbReference>
<accession>A0ABN9TNL5</accession>
<dbReference type="InterPro" id="IPR001584">
    <property type="entry name" value="Integrase_cat-core"/>
</dbReference>
<feature type="compositionally biased region" description="Basic and acidic residues" evidence="1">
    <location>
        <begin position="927"/>
        <end position="942"/>
    </location>
</feature>
<keyword evidence="4" id="KW-1185">Reference proteome</keyword>
<feature type="compositionally biased region" description="Low complexity" evidence="1">
    <location>
        <begin position="872"/>
        <end position="885"/>
    </location>
</feature>
<dbReference type="PROSITE" id="PS50994">
    <property type="entry name" value="INTEGRASE"/>
    <property type="match status" value="1"/>
</dbReference>
<protein>
    <recommendedName>
        <fullName evidence="2">Integrase catalytic domain-containing protein</fullName>
    </recommendedName>
</protein>
<evidence type="ECO:0000256" key="1">
    <source>
        <dbReference type="SAM" id="MobiDB-lite"/>
    </source>
</evidence>
<proteinExistence type="predicted"/>
<sequence>MSQHPATSCMRKAELLTELALCDEDGTHMTCDMLRARLRQIYKAMPVGGAPVRHKKKAELVEDATTMGCVLTGKETRGDLQILITEKHEQSLVMVKGSDMMPFGRHRTLTIQELLEKEREYARWLVSLSNPRLKRLTDWLVMKGIKSEDMMNKFELPQPRVKGEKLEKTEGPWLLVKDQPRQRPTAKRSMTEETAAMETGKSKEEQIIDLLGDMKMAMNALTTRVQKATWLAGCLDKSATPAWTFLTGAARVLFSRKRSKRLIRNCLILVMDQVADRGHVHWEWPKDLQPYRWPELQQVFRECDMRPVVCDGCMLGVKARDTGLPMVKPWEIWTTSDRMCQRMAIRCDGRHEHSPCVGGARTAATAYYPDAFVKRAARAMLEEPRMEETCNLVREFEAADEEIDTVYAVNASKTGLDSDELRKVEIAAVRVHAACGHCPFVQVARSLAARGADKRIVEHVKGMRCPACDESQKHGPPRPVGSADEVPKKWAVLQSDLAEWEDPCSNEKFKLALYLDQGSKLGVGHVLFKMVKSKNATAEELKDSIWSRWIAYFGRPRIFQVDPEGAWMSKIIRENLESSGIQMDPIPGQAHWQIGGIERLISLIKDLMTVLARECPGRSCEEYLARAMAAYNELDRHRGFSPLQVALGRAPDLDGSFMDAPGDPANLPALESEAVDAAFGENFKFMRQAQEAMLRWVYAERARRASHARSRKLNVYTPGTLVYYFRNPKSSSMTGRFYGPARVLATETVHRDGEVQPRPRVWLNACGRLIRCDSCQLRDASDREVAEHEIIHGTEMPWTFNSMSQGLRAGQYEDLADDPRLIPSDTEFVDAGDAPPLPTVSPAAEEPKRRISGKRVPTEPHTSSKQPRVRPSAASSSASASQSRAPETATFSATPARPPNKSRTTPSRPSPYDWDGLPPAAAAGGDHYGKERSDRQKRRDQTEEQGLTAEVQPFECFWSREDNAIEVEISLPEGARGGSAARDLPAFVATQLRRQRAEVRERTLSAADLEKFKEAKMKEAQEWIKEMVLEGLQSHVTAPSDRLMRLRWVLTWKIDPAETGGRRAKARLVILGCQDPDLTTEESYAPTATRTARQVFLQKAANLKMRVAKGDVKSAFLQGEELDRDLFVKPTGEIAEMLGLRSGQAAILKKSAYGLVQAPRAWHQAVNRKLKELSWRQLESDPCVWVLTSPSTAGGPDYIVAIALSHVDDFLFAGREADKVWQQARRQVMEAFRWTEWEYDTFTQCGVDITQRPDLGFTLSQATYTEQIEEVEVPAERRKQPSAPVTNAEKSQFRAATGSLQWKGTQTGPDILAELSLLQSKTESCTVDDLLKVNKLIKRAKETKNSELAVVGWGDAAFGNRVDGKSTEGRVVGIVPLCFLSGEETGVSLISWRSGKIERTCRSPAAAEVSATVNTEDEVTYVRFLLAELSGWKPNLRDPWAQVRKVPGCLMTDSKNLYDRLRCPERLMGGKEFRTGLELLALRDGILACECPVRWVHSDAMLANSLTKGHERWQLEFFFSNRCRWRLVYDQMFESAKKRKSLGIQALENVTCLDFRPDLWGDVATPAGK</sequence>
<feature type="region of interest" description="Disordered" evidence="1">
    <location>
        <begin position="817"/>
        <end position="950"/>
    </location>
</feature>
<dbReference type="Gene3D" id="3.30.420.10">
    <property type="entry name" value="Ribonuclease H-like superfamily/Ribonuclease H"/>
    <property type="match status" value="1"/>
</dbReference>
<dbReference type="Proteomes" id="UP001189429">
    <property type="component" value="Unassembled WGS sequence"/>
</dbReference>
<evidence type="ECO:0000259" key="2">
    <source>
        <dbReference type="PROSITE" id="PS50994"/>
    </source>
</evidence>
<dbReference type="InterPro" id="IPR036397">
    <property type="entry name" value="RNaseH_sf"/>
</dbReference>
<evidence type="ECO:0000313" key="3">
    <source>
        <dbReference type="EMBL" id="CAK0847609.1"/>
    </source>
</evidence>
<dbReference type="EMBL" id="CAUYUJ010014915">
    <property type="protein sequence ID" value="CAK0847609.1"/>
    <property type="molecule type" value="Genomic_DNA"/>
</dbReference>
<dbReference type="Pfam" id="PF07727">
    <property type="entry name" value="RVT_2"/>
    <property type="match status" value="1"/>
</dbReference>
<feature type="domain" description="Integrase catalytic" evidence="2">
    <location>
        <begin position="483"/>
        <end position="650"/>
    </location>
</feature>
<comment type="caution">
    <text evidence="3">The sequence shown here is derived from an EMBL/GenBank/DDBJ whole genome shotgun (WGS) entry which is preliminary data.</text>
</comment>
<dbReference type="InterPro" id="IPR012337">
    <property type="entry name" value="RNaseH-like_sf"/>
</dbReference>
<gene>
    <name evidence="3" type="ORF">PCOR1329_LOCUS40777</name>
</gene>
<organism evidence="3 4">
    <name type="scientific">Prorocentrum cordatum</name>
    <dbReference type="NCBI Taxonomy" id="2364126"/>
    <lineage>
        <taxon>Eukaryota</taxon>
        <taxon>Sar</taxon>
        <taxon>Alveolata</taxon>
        <taxon>Dinophyceae</taxon>
        <taxon>Prorocentrales</taxon>
        <taxon>Prorocentraceae</taxon>
        <taxon>Prorocentrum</taxon>
    </lineage>
</organism>
<reference evidence="3" key="1">
    <citation type="submission" date="2023-10" db="EMBL/GenBank/DDBJ databases">
        <authorList>
            <person name="Chen Y."/>
            <person name="Shah S."/>
            <person name="Dougan E. K."/>
            <person name="Thang M."/>
            <person name="Chan C."/>
        </authorList>
    </citation>
    <scope>NUCLEOTIDE SEQUENCE [LARGE SCALE GENOMIC DNA]</scope>
</reference>